<evidence type="ECO:0000256" key="1">
    <source>
        <dbReference type="SAM" id="MobiDB-lite"/>
    </source>
</evidence>
<reference evidence="3" key="1">
    <citation type="submission" date="2018-10" db="EMBL/GenBank/DDBJ databases">
        <title>Hidden diversity of soil giant viruses.</title>
        <authorList>
            <person name="Schulz F."/>
            <person name="Alteio L."/>
            <person name="Goudeau D."/>
            <person name="Ryan E.M."/>
            <person name="Malmstrom R.R."/>
            <person name="Blanchard J."/>
            <person name="Woyke T."/>
        </authorList>
    </citation>
    <scope>NUCLEOTIDE SEQUENCE</scope>
    <source>
        <strain evidence="3">HYV1</strain>
    </source>
</reference>
<keyword evidence="2" id="KW-1133">Transmembrane helix</keyword>
<organism evidence="3">
    <name type="scientific">Hyperionvirus sp</name>
    <dbReference type="NCBI Taxonomy" id="2487770"/>
    <lineage>
        <taxon>Viruses</taxon>
        <taxon>Varidnaviria</taxon>
        <taxon>Bamfordvirae</taxon>
        <taxon>Nucleocytoviricota</taxon>
        <taxon>Megaviricetes</taxon>
        <taxon>Imitervirales</taxon>
        <taxon>Mimiviridae</taxon>
        <taxon>Klosneuvirinae</taxon>
    </lineage>
</organism>
<name>A0A3G5AAG4_9VIRU</name>
<evidence type="ECO:0000256" key="2">
    <source>
        <dbReference type="SAM" id="Phobius"/>
    </source>
</evidence>
<feature type="compositionally biased region" description="Polar residues" evidence="1">
    <location>
        <begin position="1"/>
        <end position="11"/>
    </location>
</feature>
<accession>A0A3G5AAG4</accession>
<proteinExistence type="predicted"/>
<protein>
    <submittedName>
        <fullName evidence="3">Uncharacterized protein</fullName>
    </submittedName>
</protein>
<sequence length="198" mass="23063">MGYNMNSSDNQPMLDDDQNGTDIRSLKKHLNQIGYVPQTNQPQQQIQLQQQRQKLLQQQRLDEELLQQRKLQQQIKQHKLKHKNKKKARQPDISHLVSDINKSLEDYSPSNSDPPKPLPQDDPPPPIKTTYLTQFLKEPILLILLYLIISQNFFKSLVGKYIKYAKPNPENCSISFLGLIIYGTIFTILFILTRKLIT</sequence>
<feature type="region of interest" description="Disordered" evidence="1">
    <location>
        <begin position="1"/>
        <end position="27"/>
    </location>
</feature>
<feature type="region of interest" description="Disordered" evidence="1">
    <location>
        <begin position="75"/>
        <end position="125"/>
    </location>
</feature>
<feature type="transmembrane region" description="Helical" evidence="2">
    <location>
        <begin position="174"/>
        <end position="192"/>
    </location>
</feature>
<feature type="transmembrane region" description="Helical" evidence="2">
    <location>
        <begin position="135"/>
        <end position="154"/>
    </location>
</feature>
<gene>
    <name evidence="3" type="ORF">Hyperionvirus20_16</name>
</gene>
<feature type="compositionally biased region" description="Basic residues" evidence="1">
    <location>
        <begin position="76"/>
        <end position="88"/>
    </location>
</feature>
<dbReference type="EMBL" id="MK072402">
    <property type="protein sequence ID" value="AYV84238.1"/>
    <property type="molecule type" value="Genomic_DNA"/>
</dbReference>
<keyword evidence="2" id="KW-0472">Membrane</keyword>
<keyword evidence="2" id="KW-0812">Transmembrane</keyword>
<feature type="compositionally biased region" description="Pro residues" evidence="1">
    <location>
        <begin position="112"/>
        <end position="125"/>
    </location>
</feature>
<evidence type="ECO:0000313" key="3">
    <source>
        <dbReference type="EMBL" id="AYV84238.1"/>
    </source>
</evidence>